<dbReference type="EMBL" id="CP015243">
    <property type="protein sequence ID" value="ANF57828.1"/>
    <property type="molecule type" value="Genomic_DNA"/>
</dbReference>
<dbReference type="FunFam" id="1.10.12.10:FF:000001">
    <property type="entry name" value="Probable enoyl-CoA hydratase, mitochondrial"/>
    <property type="match status" value="1"/>
</dbReference>
<dbReference type="Pfam" id="PF00378">
    <property type="entry name" value="ECH_1"/>
    <property type="match status" value="1"/>
</dbReference>
<dbReference type="Proteomes" id="UP000077875">
    <property type="component" value="Chromosome"/>
</dbReference>
<dbReference type="GO" id="GO:0006635">
    <property type="term" value="P:fatty acid beta-oxidation"/>
    <property type="evidence" value="ECO:0007669"/>
    <property type="project" value="TreeGrafter"/>
</dbReference>
<dbReference type="InterPro" id="IPR014748">
    <property type="entry name" value="Enoyl-CoA_hydra_C"/>
</dbReference>
<organism evidence="4 5">
    <name type="scientific">Halotalea alkalilenta</name>
    <dbReference type="NCBI Taxonomy" id="376489"/>
    <lineage>
        <taxon>Bacteria</taxon>
        <taxon>Pseudomonadati</taxon>
        <taxon>Pseudomonadota</taxon>
        <taxon>Gammaproteobacteria</taxon>
        <taxon>Oceanospirillales</taxon>
        <taxon>Halomonadaceae</taxon>
        <taxon>Halotalea</taxon>
    </lineage>
</organism>
<dbReference type="Gene3D" id="3.90.226.10">
    <property type="entry name" value="2-enoyl-CoA Hydratase, Chain A, domain 1"/>
    <property type="match status" value="1"/>
</dbReference>
<keyword evidence="5" id="KW-1185">Reference proteome</keyword>
<keyword evidence="2" id="KW-0456">Lyase</keyword>
<sequence length="262" mass="28227">MSDHQDSAVSLESLDGGVAVVRIHRPEVKNALNAAVRRQLAEQFTLLAQRQDVRTIVLTGGDDFFVAGADVREFASSSPTQMYQRHNERLWEPVGRCPKPVIAAVNGFALGGGCELAMHCDMIVAGESARFGQPEVKLGLIPGAGGTQRLVRAVGKFQAMRMLMTGCMVGAFDALRMGLVSEVVADDQTLARAKALAHEVAGMPALAIEQIKEVVLSGADLPLENALLLERKAFQLLFDTADQKEGAAAFLEKRKPNYQGEL</sequence>
<dbReference type="PROSITE" id="PS00166">
    <property type="entry name" value="ENOYL_COA_HYDRATASE"/>
    <property type="match status" value="1"/>
</dbReference>
<dbReference type="InterPro" id="IPR018376">
    <property type="entry name" value="Enoyl-CoA_hyd/isom_CS"/>
</dbReference>
<evidence type="ECO:0000313" key="5">
    <source>
        <dbReference type="Proteomes" id="UP000077875"/>
    </source>
</evidence>
<name>A0A172YEY9_9GAMM</name>
<dbReference type="KEGG" id="haa:A5892_10425"/>
<protein>
    <submittedName>
        <fullName evidence="4">Enoyl-CoA hydratase</fullName>
    </submittedName>
</protein>
<dbReference type="AlphaFoldDB" id="A0A172YEY9"/>
<evidence type="ECO:0000256" key="2">
    <source>
        <dbReference type="ARBA" id="ARBA00023239"/>
    </source>
</evidence>
<comment type="similarity">
    <text evidence="1 3">Belongs to the enoyl-CoA hydratase/isomerase family.</text>
</comment>
<dbReference type="SUPFAM" id="SSF52096">
    <property type="entry name" value="ClpP/crotonase"/>
    <property type="match status" value="1"/>
</dbReference>
<evidence type="ECO:0000256" key="3">
    <source>
        <dbReference type="RuleBase" id="RU003707"/>
    </source>
</evidence>
<evidence type="ECO:0000313" key="4">
    <source>
        <dbReference type="EMBL" id="ANF57828.1"/>
    </source>
</evidence>
<dbReference type="RefSeq" id="WP_064122753.1">
    <property type="nucleotide sequence ID" value="NZ_CP015243.1"/>
</dbReference>
<dbReference type="FunFam" id="3.90.226.10:FF:000009">
    <property type="entry name" value="Carnitinyl-CoA dehydratase"/>
    <property type="match status" value="1"/>
</dbReference>
<dbReference type="InterPro" id="IPR001753">
    <property type="entry name" value="Enoyl-CoA_hydra/iso"/>
</dbReference>
<dbReference type="PANTHER" id="PTHR11941">
    <property type="entry name" value="ENOYL-COA HYDRATASE-RELATED"/>
    <property type="match status" value="1"/>
</dbReference>
<dbReference type="GO" id="GO:0016836">
    <property type="term" value="F:hydro-lyase activity"/>
    <property type="evidence" value="ECO:0007669"/>
    <property type="project" value="UniProtKB-ARBA"/>
</dbReference>
<dbReference type="CDD" id="cd06558">
    <property type="entry name" value="crotonase-like"/>
    <property type="match status" value="1"/>
</dbReference>
<dbReference type="PANTHER" id="PTHR11941:SF54">
    <property type="entry name" value="ENOYL-COA HYDRATASE, MITOCHONDRIAL"/>
    <property type="match status" value="1"/>
</dbReference>
<proteinExistence type="inferred from homology"/>
<accession>A0A172YEY9</accession>
<gene>
    <name evidence="4" type="ORF">A5892_10425</name>
</gene>
<evidence type="ECO:0000256" key="1">
    <source>
        <dbReference type="ARBA" id="ARBA00005254"/>
    </source>
</evidence>
<dbReference type="STRING" id="376489.A5892_10425"/>
<reference evidence="4 5" key="1">
    <citation type="submission" date="2016-04" db="EMBL/GenBank/DDBJ databases">
        <title>Complete Genome Sequence of Halotalea alkalilenta IHB B 13600.</title>
        <authorList>
            <person name="Swarnkar M.K."/>
            <person name="Sharma A."/>
            <person name="Kaushal K."/>
            <person name="Soni R."/>
            <person name="Rana S."/>
            <person name="Singh A.K."/>
            <person name="Gulati A."/>
        </authorList>
    </citation>
    <scope>NUCLEOTIDE SEQUENCE [LARGE SCALE GENOMIC DNA]</scope>
    <source>
        <strain evidence="4 5">IHB B 13600</strain>
    </source>
</reference>
<dbReference type="Gene3D" id="1.10.12.10">
    <property type="entry name" value="Lyase 2-enoyl-coa Hydratase, Chain A, domain 2"/>
    <property type="match status" value="1"/>
</dbReference>
<dbReference type="NCBIfam" id="NF006007">
    <property type="entry name" value="PRK08138.1"/>
    <property type="match status" value="1"/>
</dbReference>
<dbReference type="InterPro" id="IPR029045">
    <property type="entry name" value="ClpP/crotonase-like_dom_sf"/>
</dbReference>